<dbReference type="AlphaFoldDB" id="A0A7S3UAF6"/>
<proteinExistence type="predicted"/>
<name>A0A7S3UAF6_9CHLO</name>
<evidence type="ECO:0000313" key="2">
    <source>
        <dbReference type="EMBL" id="CAE0606857.1"/>
    </source>
</evidence>
<sequence length="166" mass="18073">MPRVAFHNRTSHVADPTRCAARLCLVWTRAMSVGMARTCCTCARTVQAEKGTTAKPKQTSTASRRQSLAWTAMAATVALPTRAWALSTEEAIKKKEERKAALRAAASAAKEQEMEAENAAERGESRKTVQDIGDVFGESEYSVGEDHSPNSHSHQEEGAKSAKSFY</sequence>
<feature type="compositionally biased region" description="Basic and acidic residues" evidence="1">
    <location>
        <begin position="144"/>
        <end position="160"/>
    </location>
</feature>
<accession>A0A7S3UAF6</accession>
<protein>
    <submittedName>
        <fullName evidence="2">Uncharacterized protein</fullName>
    </submittedName>
</protein>
<organism evidence="2">
    <name type="scientific">Picocystis salinarum</name>
    <dbReference type="NCBI Taxonomy" id="88271"/>
    <lineage>
        <taxon>Eukaryota</taxon>
        <taxon>Viridiplantae</taxon>
        <taxon>Chlorophyta</taxon>
        <taxon>Picocystophyceae</taxon>
        <taxon>Picocystales</taxon>
        <taxon>Picocystaceae</taxon>
        <taxon>Picocystis</taxon>
    </lineage>
</organism>
<feature type="region of interest" description="Disordered" evidence="1">
    <location>
        <begin position="102"/>
        <end position="166"/>
    </location>
</feature>
<reference evidence="2" key="1">
    <citation type="submission" date="2021-01" db="EMBL/GenBank/DDBJ databases">
        <authorList>
            <person name="Corre E."/>
            <person name="Pelletier E."/>
            <person name="Niang G."/>
            <person name="Scheremetjew M."/>
            <person name="Finn R."/>
            <person name="Kale V."/>
            <person name="Holt S."/>
            <person name="Cochrane G."/>
            <person name="Meng A."/>
            <person name="Brown T."/>
            <person name="Cohen L."/>
        </authorList>
    </citation>
    <scope>NUCLEOTIDE SEQUENCE</scope>
    <source>
        <strain evidence="2">CCMP1897</strain>
    </source>
</reference>
<evidence type="ECO:0000256" key="1">
    <source>
        <dbReference type="SAM" id="MobiDB-lite"/>
    </source>
</evidence>
<gene>
    <name evidence="2" type="ORF">PSAL00342_LOCUS673</name>
</gene>
<feature type="compositionally biased region" description="Basic and acidic residues" evidence="1">
    <location>
        <begin position="119"/>
        <end position="129"/>
    </location>
</feature>
<dbReference type="EMBL" id="HBIS01000778">
    <property type="protein sequence ID" value="CAE0606857.1"/>
    <property type="molecule type" value="Transcribed_RNA"/>
</dbReference>